<feature type="domain" description="Radical SAM core" evidence="7">
    <location>
        <begin position="4"/>
        <end position="214"/>
    </location>
</feature>
<comment type="caution">
    <text evidence="8">The sequence shown here is derived from an EMBL/GenBank/DDBJ whole genome shotgun (WGS) entry which is preliminary data.</text>
</comment>
<evidence type="ECO:0000256" key="6">
    <source>
        <dbReference type="ARBA" id="ARBA00023014"/>
    </source>
</evidence>
<dbReference type="Pfam" id="PF13186">
    <property type="entry name" value="SPASM"/>
    <property type="match status" value="1"/>
</dbReference>
<name>A0A1Y3GCU5_9EURY</name>
<organism evidence="8 9">
    <name type="scientific">Methanonatronarchaeum thermophilum</name>
    <dbReference type="NCBI Taxonomy" id="1927129"/>
    <lineage>
        <taxon>Archaea</taxon>
        <taxon>Methanobacteriati</taxon>
        <taxon>Methanobacteriota</taxon>
        <taxon>Methanonatronarchaeia</taxon>
        <taxon>Methanonatronarchaeales</taxon>
        <taxon>Methanonatronarchaeaceae</taxon>
        <taxon>Methanonatronarchaeum</taxon>
    </lineage>
</organism>
<dbReference type="InterPro" id="IPR013785">
    <property type="entry name" value="Aldolase_TIM"/>
</dbReference>
<dbReference type="GO" id="GO:0046872">
    <property type="term" value="F:metal ion binding"/>
    <property type="evidence" value="ECO:0007669"/>
    <property type="project" value="UniProtKB-KW"/>
</dbReference>
<keyword evidence="6" id="KW-0411">Iron-sulfur</keyword>
<evidence type="ECO:0000256" key="1">
    <source>
        <dbReference type="ARBA" id="ARBA00001966"/>
    </source>
</evidence>
<sequence length="347" mass="39340">MNKKYRPMLVAWELTRACNLKCSHCRASSIDNPEQDELTTKQAKEVINEIAEIGNILILTGGEPLMRNDIYKIAEYANKKELRVVLATNGTTLDKTKTQKMIDAGIQRVSISIDGATPKSHDNFRGIEGAYQQALDGIEILQKMKMPFQINTTITKQNVDELPELIEMAEQNNATAHHIFMLVPTGRGENLKGNEITPKKYEEILEWFYNKETEVNMELKATCAPHYYRILSQKGGKFKKKGLDMKTGGCLGGKMFCFISRTGEVYPCGYLPLTAGNVLEQKFTKIWNQSTLFKNLRNPNKLKGKCGECEYKKLCGGCRARAYAKTKNYLSEEPYCIHQPKKTKNKT</sequence>
<dbReference type="GO" id="GO:0003824">
    <property type="term" value="F:catalytic activity"/>
    <property type="evidence" value="ECO:0007669"/>
    <property type="project" value="InterPro"/>
</dbReference>
<evidence type="ECO:0000256" key="5">
    <source>
        <dbReference type="ARBA" id="ARBA00023004"/>
    </source>
</evidence>
<proteinExistence type="predicted"/>
<evidence type="ECO:0000313" key="9">
    <source>
        <dbReference type="Proteomes" id="UP000195137"/>
    </source>
</evidence>
<reference evidence="8 9" key="1">
    <citation type="submission" date="2016-12" db="EMBL/GenBank/DDBJ databases">
        <title>Discovery of methanogenic haloarchaea.</title>
        <authorList>
            <person name="Sorokin D.Y."/>
            <person name="Makarova K.S."/>
            <person name="Abbas B."/>
            <person name="Ferrer M."/>
            <person name="Golyshin P.N."/>
        </authorList>
    </citation>
    <scope>NUCLEOTIDE SEQUENCE [LARGE SCALE GENOMIC DNA]</scope>
    <source>
        <strain evidence="8">AMET1</strain>
    </source>
</reference>
<dbReference type="EMBL" id="MRZU01000003">
    <property type="protein sequence ID" value="OUJ19060.1"/>
    <property type="molecule type" value="Genomic_DNA"/>
</dbReference>
<dbReference type="InterPro" id="IPR058240">
    <property type="entry name" value="rSAM_sf"/>
</dbReference>
<dbReference type="InterPro" id="IPR050377">
    <property type="entry name" value="Radical_SAM_PqqE_MftC-like"/>
</dbReference>
<evidence type="ECO:0000256" key="3">
    <source>
        <dbReference type="ARBA" id="ARBA00022691"/>
    </source>
</evidence>
<dbReference type="InterPro" id="IPR017200">
    <property type="entry name" value="PqqE-like"/>
</dbReference>
<keyword evidence="4" id="KW-0479">Metal-binding</keyword>
<dbReference type="RefSeq" id="WP_086637106.1">
    <property type="nucleotide sequence ID" value="NZ_MRZU01000003.1"/>
</dbReference>
<dbReference type="InterPro" id="IPR034391">
    <property type="entry name" value="AdoMet-like_SPASM_containing"/>
</dbReference>
<dbReference type="AlphaFoldDB" id="A0A1Y3GCU5"/>
<dbReference type="Proteomes" id="UP000195137">
    <property type="component" value="Unassembled WGS sequence"/>
</dbReference>
<dbReference type="PANTHER" id="PTHR11228:SF34">
    <property type="entry name" value="TUNGSTEN-CONTAINING ALDEHYDE FERREDOXIN OXIDOREDUCTASE COFACTOR MODIFYING PROTEIN"/>
    <property type="match status" value="1"/>
</dbReference>
<dbReference type="Gene3D" id="3.20.20.70">
    <property type="entry name" value="Aldolase class I"/>
    <property type="match status" value="1"/>
</dbReference>
<dbReference type="InterPro" id="IPR007197">
    <property type="entry name" value="rSAM"/>
</dbReference>
<dbReference type="GO" id="GO:0051539">
    <property type="term" value="F:4 iron, 4 sulfur cluster binding"/>
    <property type="evidence" value="ECO:0007669"/>
    <property type="project" value="UniProtKB-KW"/>
</dbReference>
<dbReference type="InterPro" id="IPR030896">
    <property type="entry name" value="rSAM_AhbD_hemeb"/>
</dbReference>
<evidence type="ECO:0000313" key="8">
    <source>
        <dbReference type="EMBL" id="OUJ19060.1"/>
    </source>
</evidence>
<dbReference type="NCBIfam" id="TIGR04085">
    <property type="entry name" value="rSAM_more_4Fe4S"/>
    <property type="match status" value="1"/>
</dbReference>
<dbReference type="InterPro" id="IPR023885">
    <property type="entry name" value="4Fe4S-binding_SPASM_dom"/>
</dbReference>
<dbReference type="OrthoDB" id="30736at2157"/>
<dbReference type="Pfam" id="PF04055">
    <property type="entry name" value="Radical_SAM"/>
    <property type="match status" value="1"/>
</dbReference>
<keyword evidence="2" id="KW-0004">4Fe-4S</keyword>
<dbReference type="PANTHER" id="PTHR11228">
    <property type="entry name" value="RADICAL SAM DOMAIN PROTEIN"/>
    <property type="match status" value="1"/>
</dbReference>
<dbReference type="SUPFAM" id="SSF102114">
    <property type="entry name" value="Radical SAM enzymes"/>
    <property type="match status" value="1"/>
</dbReference>
<evidence type="ECO:0000259" key="7">
    <source>
        <dbReference type="PROSITE" id="PS51918"/>
    </source>
</evidence>
<keyword evidence="5" id="KW-0408">Iron</keyword>
<dbReference type="CDD" id="cd21123">
    <property type="entry name" value="SPASM_MftC-like"/>
    <property type="match status" value="1"/>
</dbReference>
<dbReference type="SMART" id="SM00729">
    <property type="entry name" value="Elp3"/>
    <property type="match status" value="1"/>
</dbReference>
<gene>
    <name evidence="8" type="ORF">AMET1_0712</name>
</gene>
<dbReference type="PIRSF" id="PIRSF037420">
    <property type="entry name" value="PQQ_syn_pqqE"/>
    <property type="match status" value="1"/>
</dbReference>
<dbReference type="SFLD" id="SFLDG01387">
    <property type="entry name" value="BtrN-like_SPASM_domain_contain"/>
    <property type="match status" value="1"/>
</dbReference>
<evidence type="ECO:0000256" key="2">
    <source>
        <dbReference type="ARBA" id="ARBA00022485"/>
    </source>
</evidence>
<dbReference type="CDD" id="cd01335">
    <property type="entry name" value="Radical_SAM"/>
    <property type="match status" value="1"/>
</dbReference>
<dbReference type="NCBIfam" id="TIGR04545">
    <property type="entry name" value="rSAM_ahbD_hemeb"/>
    <property type="match status" value="1"/>
</dbReference>
<dbReference type="SFLD" id="SFLDS00029">
    <property type="entry name" value="Radical_SAM"/>
    <property type="match status" value="1"/>
</dbReference>
<dbReference type="PROSITE" id="PS51918">
    <property type="entry name" value="RADICAL_SAM"/>
    <property type="match status" value="1"/>
</dbReference>
<protein>
    <submittedName>
        <fullName evidence="8">Radical SAM superfamily enzyme</fullName>
    </submittedName>
</protein>
<dbReference type="SFLD" id="SFLDG01386">
    <property type="entry name" value="main_SPASM_domain-containing"/>
    <property type="match status" value="1"/>
</dbReference>
<dbReference type="SFLD" id="SFLDG01067">
    <property type="entry name" value="SPASM/twitch_domain_containing"/>
    <property type="match status" value="1"/>
</dbReference>
<comment type="cofactor">
    <cofactor evidence="1">
        <name>[4Fe-4S] cluster</name>
        <dbReference type="ChEBI" id="CHEBI:49883"/>
    </cofactor>
</comment>
<keyword evidence="9" id="KW-1185">Reference proteome</keyword>
<accession>A0A1Y3GCU5</accession>
<evidence type="ECO:0000256" key="4">
    <source>
        <dbReference type="ARBA" id="ARBA00022723"/>
    </source>
</evidence>
<dbReference type="InterPro" id="IPR006638">
    <property type="entry name" value="Elp3/MiaA/NifB-like_rSAM"/>
</dbReference>
<keyword evidence="3" id="KW-0949">S-adenosyl-L-methionine</keyword>